<dbReference type="Gene3D" id="3.40.50.2300">
    <property type="match status" value="2"/>
</dbReference>
<dbReference type="InterPro" id="IPR000843">
    <property type="entry name" value="HTH_LacI"/>
</dbReference>
<keyword evidence="1" id="KW-0805">Transcription regulation</keyword>
<dbReference type="SUPFAM" id="SSF47413">
    <property type="entry name" value="lambda repressor-like DNA-binding domains"/>
    <property type="match status" value="1"/>
</dbReference>
<dbReference type="InterPro" id="IPR028082">
    <property type="entry name" value="Peripla_BP_I"/>
</dbReference>
<dbReference type="PANTHER" id="PTHR30146">
    <property type="entry name" value="LACI-RELATED TRANSCRIPTIONAL REPRESSOR"/>
    <property type="match status" value="1"/>
</dbReference>
<dbReference type="Pfam" id="PF13377">
    <property type="entry name" value="Peripla_BP_3"/>
    <property type="match status" value="1"/>
</dbReference>
<dbReference type="AlphaFoldDB" id="A0A564VSJ4"/>
<evidence type="ECO:0000313" key="5">
    <source>
        <dbReference type="EMBL" id="MDB1162406.1"/>
    </source>
</evidence>
<comment type="caution">
    <text evidence="5">The sequence shown here is derived from an EMBL/GenBank/DDBJ whole genome shotgun (WGS) entry which is preliminary data.</text>
</comment>
<dbReference type="SUPFAM" id="SSF53822">
    <property type="entry name" value="Periplasmic binding protein-like I"/>
    <property type="match status" value="1"/>
</dbReference>
<dbReference type="InterPro" id="IPR010982">
    <property type="entry name" value="Lambda_DNA-bd_dom_sf"/>
</dbReference>
<dbReference type="Pfam" id="PF00356">
    <property type="entry name" value="LacI"/>
    <property type="match status" value="1"/>
</dbReference>
<accession>A0A564VSJ4</accession>
<evidence type="ECO:0000256" key="3">
    <source>
        <dbReference type="ARBA" id="ARBA00023163"/>
    </source>
</evidence>
<name>A0A564VSJ4_9BIFI</name>
<evidence type="ECO:0000259" key="4">
    <source>
        <dbReference type="PROSITE" id="PS50932"/>
    </source>
</evidence>
<evidence type="ECO:0000256" key="1">
    <source>
        <dbReference type="ARBA" id="ARBA00023015"/>
    </source>
</evidence>
<dbReference type="Gene3D" id="1.10.260.40">
    <property type="entry name" value="lambda repressor-like DNA-binding domains"/>
    <property type="match status" value="1"/>
</dbReference>
<proteinExistence type="predicted"/>
<protein>
    <submittedName>
        <fullName evidence="5">LacI family DNA-binding transcriptional regulator</fullName>
    </submittedName>
</protein>
<dbReference type="GeneID" id="45583490"/>
<dbReference type="PANTHER" id="PTHR30146:SF109">
    <property type="entry name" value="HTH-TYPE TRANSCRIPTIONAL REGULATOR GALS"/>
    <property type="match status" value="1"/>
</dbReference>
<reference evidence="5" key="1">
    <citation type="submission" date="2023-01" db="EMBL/GenBank/DDBJ databases">
        <title>Human gut microbiome strain richness.</title>
        <authorList>
            <person name="Chen-Liaw A."/>
        </authorList>
    </citation>
    <scope>NUCLEOTIDE SEQUENCE</scope>
    <source>
        <strain evidence="5">BSD2780120875st1_E5_BSD2780120875b_170604</strain>
    </source>
</reference>
<dbReference type="CDD" id="cd06267">
    <property type="entry name" value="PBP1_LacI_sugar_binding-like"/>
    <property type="match status" value="1"/>
</dbReference>
<gene>
    <name evidence="5" type="ORF">PL707_09060</name>
</gene>
<organism evidence="5 6">
    <name type="scientific">Bifidobacterium catenulatum</name>
    <dbReference type="NCBI Taxonomy" id="1686"/>
    <lineage>
        <taxon>Bacteria</taxon>
        <taxon>Bacillati</taxon>
        <taxon>Actinomycetota</taxon>
        <taxon>Actinomycetes</taxon>
        <taxon>Bifidobacteriales</taxon>
        <taxon>Bifidobacteriaceae</taxon>
        <taxon>Bifidobacterium</taxon>
    </lineage>
</organism>
<sequence>MTKVGIREVAKASGVSVSTVSRAFTRPDLVSDKTRRKVLETADRLDFNISRSATALKSGLTYRAAMLMNEDITSWFNNRVLAGLDDVMHGAGYDISLFQHIDTAENRERFFTTLPVRRNVDAVFVASFAVDSREVEQLKRIRVPIVGINTPGREDFDATVCIDDDEGMMIATQHLINLGHKYIVYICSRAADSLNASIDARRQGFIHACQTAETSHDLHWKVLEVPRDGGYADSALASLLALDQFPDAICCQTDTIAIPLIVRLERYDKLTPRDYSIIGFDDSQYADIMNLTTMKQDPFLMGRKAAHKALTLINGETLGQPHEIMHARLTLRETDAPVQLVLRDNDRAINE</sequence>
<evidence type="ECO:0000313" key="6">
    <source>
        <dbReference type="Proteomes" id="UP001211105"/>
    </source>
</evidence>
<dbReference type="RefSeq" id="WP_003835928.1">
    <property type="nucleotide sequence ID" value="NZ_CABHMW010000003.1"/>
</dbReference>
<keyword evidence="2 5" id="KW-0238">DNA-binding</keyword>
<dbReference type="GO" id="GO:0003700">
    <property type="term" value="F:DNA-binding transcription factor activity"/>
    <property type="evidence" value="ECO:0007669"/>
    <property type="project" value="TreeGrafter"/>
</dbReference>
<dbReference type="EMBL" id="JAQKGX010000008">
    <property type="protein sequence ID" value="MDB1162406.1"/>
    <property type="molecule type" value="Genomic_DNA"/>
</dbReference>
<dbReference type="GO" id="GO:0000976">
    <property type="term" value="F:transcription cis-regulatory region binding"/>
    <property type="evidence" value="ECO:0007669"/>
    <property type="project" value="TreeGrafter"/>
</dbReference>
<keyword evidence="3" id="KW-0804">Transcription</keyword>
<dbReference type="CDD" id="cd01392">
    <property type="entry name" value="HTH_LacI"/>
    <property type="match status" value="1"/>
</dbReference>
<feature type="domain" description="HTH lacI-type" evidence="4">
    <location>
        <begin position="4"/>
        <end position="58"/>
    </location>
</feature>
<dbReference type="Proteomes" id="UP001211105">
    <property type="component" value="Unassembled WGS sequence"/>
</dbReference>
<dbReference type="PROSITE" id="PS50932">
    <property type="entry name" value="HTH_LACI_2"/>
    <property type="match status" value="1"/>
</dbReference>
<dbReference type="SMART" id="SM00354">
    <property type="entry name" value="HTH_LACI"/>
    <property type="match status" value="1"/>
</dbReference>
<evidence type="ECO:0000256" key="2">
    <source>
        <dbReference type="ARBA" id="ARBA00023125"/>
    </source>
</evidence>
<dbReference type="InterPro" id="IPR046335">
    <property type="entry name" value="LacI/GalR-like_sensor"/>
</dbReference>